<feature type="chain" id="PRO_5037419374" evidence="2">
    <location>
        <begin position="28"/>
        <end position="182"/>
    </location>
</feature>
<sequence>MSPRSKFRSRLGVLLLPLLIAVGAAPAQQGRWLVGLDGVWSTIGENDDAVEIIVDETAPGAGFQAGYLITPGFMLRLYGAAADHATNDAGIDLRFGGGTIDAVFLFRAGHGTRPYLFGGLGGYSLESRRGRFTYKTEGPGAAFGGGVQAMLGARVSLHGSWRIERVYWKEASATYTAPGGGT</sequence>
<evidence type="ECO:0000256" key="2">
    <source>
        <dbReference type="SAM" id="SignalP"/>
    </source>
</evidence>
<feature type="signal peptide" evidence="2">
    <location>
        <begin position="1"/>
        <end position="27"/>
    </location>
</feature>
<dbReference type="InterPro" id="IPR027385">
    <property type="entry name" value="Beta-barrel_OMP"/>
</dbReference>
<feature type="non-terminal residue" evidence="4">
    <location>
        <position position="182"/>
    </location>
</feature>
<reference evidence="4" key="1">
    <citation type="submission" date="2019-03" db="EMBL/GenBank/DDBJ databases">
        <title>Lake Tanganyika Metagenome-Assembled Genomes (MAGs).</title>
        <authorList>
            <person name="Tran P."/>
        </authorList>
    </citation>
    <scope>NUCLEOTIDE SEQUENCE</scope>
    <source>
        <strain evidence="4">M_DeepCast_400m_m2_100</strain>
    </source>
</reference>
<protein>
    <submittedName>
        <fullName evidence="4">Outer membrane beta-barrel protein</fullName>
    </submittedName>
</protein>
<evidence type="ECO:0000313" key="5">
    <source>
        <dbReference type="Proteomes" id="UP000748308"/>
    </source>
</evidence>
<dbReference type="InterPro" id="IPR011250">
    <property type="entry name" value="OMP/PagP_B-barrel"/>
</dbReference>
<dbReference type="AlphaFoldDB" id="A0A938BQX5"/>
<name>A0A938BQX5_UNCEI</name>
<dbReference type="SUPFAM" id="SSF56925">
    <property type="entry name" value="OMPA-like"/>
    <property type="match status" value="1"/>
</dbReference>
<comment type="caution">
    <text evidence="4">The sequence shown here is derived from an EMBL/GenBank/DDBJ whole genome shotgun (WGS) entry which is preliminary data.</text>
</comment>
<gene>
    <name evidence="4" type="ORF">FJY75_07450</name>
</gene>
<dbReference type="Gene3D" id="2.40.160.20">
    <property type="match status" value="1"/>
</dbReference>
<evidence type="ECO:0000313" key="4">
    <source>
        <dbReference type="EMBL" id="MBM3317672.1"/>
    </source>
</evidence>
<dbReference type="EMBL" id="VGIY01000164">
    <property type="protein sequence ID" value="MBM3317672.1"/>
    <property type="molecule type" value="Genomic_DNA"/>
</dbReference>
<proteinExistence type="predicted"/>
<organism evidence="4 5">
    <name type="scientific">Eiseniibacteriota bacterium</name>
    <dbReference type="NCBI Taxonomy" id="2212470"/>
    <lineage>
        <taxon>Bacteria</taxon>
        <taxon>Candidatus Eiseniibacteriota</taxon>
    </lineage>
</organism>
<evidence type="ECO:0000256" key="1">
    <source>
        <dbReference type="ARBA" id="ARBA00022729"/>
    </source>
</evidence>
<feature type="domain" description="Outer membrane protein beta-barrel" evidence="3">
    <location>
        <begin position="15"/>
        <end position="163"/>
    </location>
</feature>
<dbReference type="Proteomes" id="UP000748308">
    <property type="component" value="Unassembled WGS sequence"/>
</dbReference>
<keyword evidence="1 2" id="KW-0732">Signal</keyword>
<dbReference type="Pfam" id="PF13505">
    <property type="entry name" value="OMP_b-brl"/>
    <property type="match status" value="1"/>
</dbReference>
<accession>A0A938BQX5</accession>
<evidence type="ECO:0000259" key="3">
    <source>
        <dbReference type="Pfam" id="PF13505"/>
    </source>
</evidence>